<sequence length="1151" mass="126740">MGIVKHQVSFGAGELSPWLDGRTDIEKYSGGCRLLENFIVLPQGSVQKRPGTEFMGKLPGGAEAARLVEFQVSTSEAAMLVLVDEGMQIFSQGKPVKDPGSAWMTVSGISGTRGSMAGTYKPMRMANGYPVYCLSGLFAPQSNDAVISYDLELGWIIEEITGSARTALWRATVPSTVPLPDKVSGTTNGWTMESGGTGLPVLTRGAALYPLKLAIPWADTQLERLRWKQINSVAYFVHPEHPPYKLTRYAEDSWVLRAVDYAKKPPLLPENIEKTHTLTVTPTVVNTTIPNWAVGEEYAAGKKVRYQVALGDVRTYICMRKHTSKAGKTPLTATYREFVSYNPRAPRPGQVIPEVTMPMWVETFLDDATVPGEDVILTATADTWLKEHEGGIYEISKKRRMNSYEVELKPTASPQYSKPIIIQGGYTFITTGNWNGTFSIERSTDRGKTWEDVRSWESDTDRNVSAEGEEEARVQMRIKWEKSSSASGDGTGTPKPIATLTASESMIRGLVKITEFTNPKSVKAEVVTPVEITTTPYWREGAWSGVQGYPRTVELHQGRVVMAASKLRPHTLWGSAVDDYENFYPGTNADEAFAHTIAIGERDPILWLVSERFLLVGTGCGEWIMHGEEEEKSITPEFGQAKRHSSYGAHDGGVPACFSDSVSLFVQRGGTRVREFSYRYDADRYEAANLNLLADHLFDQPVADIAVQRMPWQIVWFVSGGKLYGLTYERAQNVAAWHRHSTQGEVLGVGAIRATSEEDEIWFVVKRGVELFIERFRPGQMARPTDEGWWLDSAAAVPPPFDFSPVNHLEGFKVAGWYDGLSYPEVLLTDDQWPFTSGVQVSGLTIPLYGSAGSGNPNGRYVVAGLREGRPWFRHETLGESFRIERVVHTLDDSHRWVLYAAGDAFFRSTGDVVSPQLAVWQRLSLSDTGDPTVLLLGEVPVDIPPATITVSGKLSPDATGVLERKGDSNGKPKYANYGPDFIGEGDYTELYWNGAVWILYTQKGQYGEESGAWSSGSPTSSPRFAMNWQPLDGKGIPSTGPVLVAGLSYQAVLQPMTPEIGLGNGSSRSRELRIHRVVPSLRWSRGGKIGETPEGKLDPLDAGAGGIFTGEIEKEFEGSHGTQGNVCLVSDEPYPFAVRSLALKMNVYGE</sequence>
<accession>A0ABT3GBV5</accession>
<keyword evidence="2" id="KW-1185">Reference proteome</keyword>
<proteinExistence type="predicted"/>
<gene>
    <name evidence="1" type="ORF">OJ996_25555</name>
</gene>
<comment type="caution">
    <text evidence="1">The sequence shown here is derived from an EMBL/GenBank/DDBJ whole genome shotgun (WGS) entry which is preliminary data.</text>
</comment>
<name>A0ABT3GBV5_9BACT</name>
<evidence type="ECO:0000313" key="2">
    <source>
        <dbReference type="Proteomes" id="UP001165653"/>
    </source>
</evidence>
<reference evidence="1" key="1">
    <citation type="submission" date="2022-10" db="EMBL/GenBank/DDBJ databases">
        <title>Luteolibacter sp. GHJ8, whole genome shotgun sequencing project.</title>
        <authorList>
            <person name="Zhao G."/>
            <person name="Shen L."/>
        </authorList>
    </citation>
    <scope>NUCLEOTIDE SEQUENCE</scope>
    <source>
        <strain evidence="1">GHJ8</strain>
    </source>
</reference>
<dbReference type="Gene3D" id="2.10.10.20">
    <property type="entry name" value="Carbohydrate-binding module superfamily 5/12"/>
    <property type="match status" value="1"/>
</dbReference>
<protein>
    <submittedName>
        <fullName evidence="1">Uncharacterized protein</fullName>
    </submittedName>
</protein>
<dbReference type="Proteomes" id="UP001165653">
    <property type="component" value="Unassembled WGS sequence"/>
</dbReference>
<dbReference type="EMBL" id="JAPDDR010000023">
    <property type="protein sequence ID" value="MCW1916981.1"/>
    <property type="molecule type" value="Genomic_DNA"/>
</dbReference>
<evidence type="ECO:0000313" key="1">
    <source>
        <dbReference type="EMBL" id="MCW1916981.1"/>
    </source>
</evidence>
<dbReference type="RefSeq" id="WP_264516601.1">
    <property type="nucleotide sequence ID" value="NZ_JAPDDR010000023.1"/>
</dbReference>
<organism evidence="1 2">
    <name type="scientific">Luteolibacter rhizosphaerae</name>
    <dbReference type="NCBI Taxonomy" id="2989719"/>
    <lineage>
        <taxon>Bacteria</taxon>
        <taxon>Pseudomonadati</taxon>
        <taxon>Verrucomicrobiota</taxon>
        <taxon>Verrucomicrobiia</taxon>
        <taxon>Verrucomicrobiales</taxon>
        <taxon>Verrucomicrobiaceae</taxon>
        <taxon>Luteolibacter</taxon>
    </lineage>
</organism>